<evidence type="ECO:0000259" key="9">
    <source>
        <dbReference type="Pfam" id="PF26138"/>
    </source>
</evidence>
<dbReference type="OrthoDB" id="1681765at2759"/>
<evidence type="ECO:0000256" key="4">
    <source>
        <dbReference type="ARBA" id="ARBA00022722"/>
    </source>
</evidence>
<dbReference type="InterPro" id="IPR027806">
    <property type="entry name" value="HARBI1_dom"/>
</dbReference>
<evidence type="ECO:0000256" key="5">
    <source>
        <dbReference type="ARBA" id="ARBA00022723"/>
    </source>
</evidence>
<comment type="similarity">
    <text evidence="3">Belongs to the HARBI1 family.</text>
</comment>
<evidence type="ECO:0000313" key="10">
    <source>
        <dbReference type="EMBL" id="GAV71478.1"/>
    </source>
</evidence>
<dbReference type="EMBL" id="BDDD01000916">
    <property type="protein sequence ID" value="GAV71478.1"/>
    <property type="molecule type" value="Genomic_DNA"/>
</dbReference>
<dbReference type="InParanoid" id="A0A1Q3BUC7"/>
<keyword evidence="11" id="KW-1185">Reference proteome</keyword>
<feature type="non-terminal residue" evidence="10">
    <location>
        <position position="181"/>
    </location>
</feature>
<dbReference type="InterPro" id="IPR058353">
    <property type="entry name" value="DUF8040"/>
</dbReference>
<keyword evidence="4" id="KW-0540">Nuclease</keyword>
<comment type="caution">
    <text evidence="10">The sequence shown here is derived from an EMBL/GenBank/DDBJ whole genome shotgun (WGS) entry which is preliminary data.</text>
</comment>
<dbReference type="PANTHER" id="PTHR22930:SF221">
    <property type="entry name" value="NUCLEASE HARBI1"/>
    <property type="match status" value="1"/>
</dbReference>
<feature type="non-terminal residue" evidence="10">
    <location>
        <position position="1"/>
    </location>
</feature>
<dbReference type="AlphaFoldDB" id="A0A1Q3BUC7"/>
<dbReference type="GO" id="GO:0004518">
    <property type="term" value="F:nuclease activity"/>
    <property type="evidence" value="ECO:0007669"/>
    <property type="project" value="UniProtKB-KW"/>
</dbReference>
<comment type="subcellular location">
    <subcellularLocation>
        <location evidence="2">Nucleus</location>
    </subcellularLocation>
</comment>
<dbReference type="PANTHER" id="PTHR22930">
    <property type="match status" value="1"/>
</dbReference>
<organism evidence="10 11">
    <name type="scientific">Cephalotus follicularis</name>
    <name type="common">Albany pitcher plant</name>
    <dbReference type="NCBI Taxonomy" id="3775"/>
    <lineage>
        <taxon>Eukaryota</taxon>
        <taxon>Viridiplantae</taxon>
        <taxon>Streptophyta</taxon>
        <taxon>Embryophyta</taxon>
        <taxon>Tracheophyta</taxon>
        <taxon>Spermatophyta</taxon>
        <taxon>Magnoliopsida</taxon>
        <taxon>eudicotyledons</taxon>
        <taxon>Gunneridae</taxon>
        <taxon>Pentapetalae</taxon>
        <taxon>rosids</taxon>
        <taxon>fabids</taxon>
        <taxon>Oxalidales</taxon>
        <taxon>Cephalotaceae</taxon>
        <taxon>Cephalotus</taxon>
    </lineage>
</organism>
<evidence type="ECO:0000256" key="3">
    <source>
        <dbReference type="ARBA" id="ARBA00006958"/>
    </source>
</evidence>
<name>A0A1Q3BUC7_CEPFO</name>
<feature type="domain" description="DUF8040" evidence="9">
    <location>
        <begin position="1"/>
        <end position="42"/>
    </location>
</feature>
<accession>A0A1Q3BUC7</accession>
<protein>
    <submittedName>
        <fullName evidence="10">DDE_4 domain-containing protein</fullName>
    </submittedName>
</protein>
<dbReference type="GO" id="GO:0005634">
    <property type="term" value="C:nucleus"/>
    <property type="evidence" value="ECO:0007669"/>
    <property type="project" value="UniProtKB-SubCell"/>
</dbReference>
<evidence type="ECO:0000256" key="7">
    <source>
        <dbReference type="ARBA" id="ARBA00023242"/>
    </source>
</evidence>
<evidence type="ECO:0000256" key="2">
    <source>
        <dbReference type="ARBA" id="ARBA00004123"/>
    </source>
</evidence>
<reference evidence="11" key="1">
    <citation type="submission" date="2016-04" db="EMBL/GenBank/DDBJ databases">
        <title>Cephalotus genome sequencing.</title>
        <authorList>
            <person name="Fukushima K."/>
            <person name="Hasebe M."/>
            <person name="Fang X."/>
        </authorList>
    </citation>
    <scope>NUCLEOTIDE SEQUENCE [LARGE SCALE GENOMIC DNA]</scope>
    <source>
        <strain evidence="11">cv. St1</strain>
    </source>
</reference>
<gene>
    <name evidence="10" type="ORF">CFOL_v3_14972</name>
</gene>
<sequence>EMVACFLHIVGQGCSVRNAIERFQHSCETVSKIFGEVLESLCRMSFHLIKHVDPEFKDVPHKIISDSRYMPHFKDCIGTIDAVHVPVCISHLKAISYTGRKGIPTQNVMAVCDFDMQFTFCWAGWKGSANDTRKFYIALRDPTLNFPHPPDGNYYLVDFGYPLRKGYMSPYKGERCHLYDF</sequence>
<keyword evidence="7" id="KW-0539">Nucleus</keyword>
<proteinExistence type="inferred from homology"/>
<evidence type="ECO:0000313" key="11">
    <source>
        <dbReference type="Proteomes" id="UP000187406"/>
    </source>
</evidence>
<dbReference type="Pfam" id="PF26138">
    <property type="entry name" value="DUF8040"/>
    <property type="match status" value="1"/>
</dbReference>
<dbReference type="InterPro" id="IPR045249">
    <property type="entry name" value="HARBI1-like"/>
</dbReference>
<dbReference type="STRING" id="3775.A0A1Q3BUC7"/>
<evidence type="ECO:0000259" key="8">
    <source>
        <dbReference type="Pfam" id="PF13359"/>
    </source>
</evidence>
<dbReference type="GO" id="GO:0016787">
    <property type="term" value="F:hydrolase activity"/>
    <property type="evidence" value="ECO:0007669"/>
    <property type="project" value="UniProtKB-KW"/>
</dbReference>
<keyword evidence="5" id="KW-0479">Metal-binding</keyword>
<dbReference type="Proteomes" id="UP000187406">
    <property type="component" value="Unassembled WGS sequence"/>
</dbReference>
<keyword evidence="6" id="KW-0378">Hydrolase</keyword>
<comment type="cofactor">
    <cofactor evidence="1">
        <name>a divalent metal cation</name>
        <dbReference type="ChEBI" id="CHEBI:60240"/>
    </cofactor>
</comment>
<dbReference type="GO" id="GO:0046872">
    <property type="term" value="F:metal ion binding"/>
    <property type="evidence" value="ECO:0007669"/>
    <property type="project" value="UniProtKB-KW"/>
</dbReference>
<feature type="domain" description="DDE Tnp4" evidence="8">
    <location>
        <begin position="80"/>
        <end position="173"/>
    </location>
</feature>
<evidence type="ECO:0000256" key="6">
    <source>
        <dbReference type="ARBA" id="ARBA00022801"/>
    </source>
</evidence>
<evidence type="ECO:0000256" key="1">
    <source>
        <dbReference type="ARBA" id="ARBA00001968"/>
    </source>
</evidence>
<dbReference type="Pfam" id="PF13359">
    <property type="entry name" value="DDE_Tnp_4"/>
    <property type="match status" value="1"/>
</dbReference>